<dbReference type="SUPFAM" id="SSF55729">
    <property type="entry name" value="Acyl-CoA N-acyltransferases (Nat)"/>
    <property type="match status" value="1"/>
</dbReference>
<name>A0A7C3QUM7_9BACT</name>
<dbReference type="AlphaFoldDB" id="A0A7C3QUM7"/>
<protein>
    <recommendedName>
        <fullName evidence="2">Phosphatidylglycerol lysyltransferase C-terminal domain-containing protein</fullName>
    </recommendedName>
</protein>
<organism evidence="1">
    <name type="scientific">Leptospirillum ferriphilum</name>
    <dbReference type="NCBI Taxonomy" id="178606"/>
    <lineage>
        <taxon>Bacteria</taxon>
        <taxon>Pseudomonadati</taxon>
        <taxon>Nitrospirota</taxon>
        <taxon>Nitrospiria</taxon>
        <taxon>Nitrospirales</taxon>
        <taxon>Nitrospiraceae</taxon>
        <taxon>Leptospirillum</taxon>
    </lineage>
</organism>
<dbReference type="Gene3D" id="3.40.630.30">
    <property type="match status" value="1"/>
</dbReference>
<gene>
    <name evidence="1" type="ORF">ENX03_05425</name>
</gene>
<comment type="caution">
    <text evidence="1">The sequence shown here is derived from an EMBL/GenBank/DDBJ whole genome shotgun (WGS) entry which is preliminary data.</text>
</comment>
<reference evidence="1" key="1">
    <citation type="journal article" date="2020" name="mSystems">
        <title>Genome- and Community-Level Interaction Insights into Carbon Utilization and Element Cycling Functions of Hydrothermarchaeota in Hydrothermal Sediment.</title>
        <authorList>
            <person name="Zhou Z."/>
            <person name="Liu Y."/>
            <person name="Xu W."/>
            <person name="Pan J."/>
            <person name="Luo Z.H."/>
            <person name="Li M."/>
        </authorList>
    </citation>
    <scope>NUCLEOTIDE SEQUENCE [LARGE SCALE GENOMIC DNA]</scope>
    <source>
        <strain evidence="1">SpSt-902</strain>
    </source>
</reference>
<evidence type="ECO:0000313" key="1">
    <source>
        <dbReference type="EMBL" id="HFT93372.1"/>
    </source>
</evidence>
<dbReference type="EMBL" id="DTMM01000103">
    <property type="protein sequence ID" value="HFT93372.1"/>
    <property type="molecule type" value="Genomic_DNA"/>
</dbReference>
<evidence type="ECO:0008006" key="2">
    <source>
        <dbReference type="Google" id="ProtNLM"/>
    </source>
</evidence>
<proteinExistence type="predicted"/>
<dbReference type="InterPro" id="IPR016181">
    <property type="entry name" value="Acyl_CoA_acyltransferase"/>
</dbReference>
<accession>A0A7C3QUM7</accession>
<sequence>MTGDPFVLRPLSGSAENLLPRMGALLPETLLPEVSTTHPLALLLYDRGLKFWESSWEGLPFLLVQSGGFFFLPAPPPWTIPPGDPRKHLLLHCGFWDLVSRKLHALNGGFPGYLDSIPSGYAASLPTPPVHADTEVLLCSGEWKNLSGHRHKTHRWEKNRLLREEPLARVFPWEPRFKKPVQEMLAQFFHEKNARPLGETERLLLEDQWHAHQKVLSESARLGLVGLIVASKDRPLGIGWFAVLREGKGAIQFLEARVPGLPGVSVLLTEAFFSLFPEVPLLNIQGDAESPGMRKAKRLEAPCRLSPIHRQTLDGAIP</sequence>